<feature type="non-terminal residue" evidence="1">
    <location>
        <position position="1"/>
    </location>
</feature>
<keyword evidence="2" id="KW-1185">Reference proteome</keyword>
<comment type="caution">
    <text evidence="1">The sequence shown here is derived from an EMBL/GenBank/DDBJ whole genome shotgun (WGS) entry which is preliminary data.</text>
</comment>
<sequence>LFGKVGERRWERGEYCPHCAGTLHSIRAAPSIRHGDITNIDTRFEQHGHAFPDAGNI</sequence>
<dbReference type="EMBL" id="JAHYIQ010000007">
    <property type="protein sequence ID" value="KAK1130312.1"/>
    <property type="molecule type" value="Genomic_DNA"/>
</dbReference>
<name>A0AA40KRY0_9HYME</name>
<protein>
    <submittedName>
        <fullName evidence="1">Uncharacterized protein</fullName>
    </submittedName>
</protein>
<dbReference type="AlphaFoldDB" id="A0AA40KRY0"/>
<evidence type="ECO:0000313" key="1">
    <source>
        <dbReference type="EMBL" id="KAK1130312.1"/>
    </source>
</evidence>
<gene>
    <name evidence="1" type="ORF">K0M31_018448</name>
</gene>
<dbReference type="Proteomes" id="UP001177670">
    <property type="component" value="Unassembled WGS sequence"/>
</dbReference>
<evidence type="ECO:0000313" key="2">
    <source>
        <dbReference type="Proteomes" id="UP001177670"/>
    </source>
</evidence>
<accession>A0AA40KRY0</accession>
<reference evidence="1" key="1">
    <citation type="submission" date="2021-10" db="EMBL/GenBank/DDBJ databases">
        <title>Melipona bicolor Genome sequencing and assembly.</title>
        <authorList>
            <person name="Araujo N.S."/>
            <person name="Arias M.C."/>
        </authorList>
    </citation>
    <scope>NUCLEOTIDE SEQUENCE</scope>
    <source>
        <strain evidence="1">USP_2M_L1-L4_2017</strain>
        <tissue evidence="1">Whole body</tissue>
    </source>
</reference>
<proteinExistence type="predicted"/>
<organism evidence="1 2">
    <name type="scientific">Melipona bicolor</name>
    <dbReference type="NCBI Taxonomy" id="60889"/>
    <lineage>
        <taxon>Eukaryota</taxon>
        <taxon>Metazoa</taxon>
        <taxon>Ecdysozoa</taxon>
        <taxon>Arthropoda</taxon>
        <taxon>Hexapoda</taxon>
        <taxon>Insecta</taxon>
        <taxon>Pterygota</taxon>
        <taxon>Neoptera</taxon>
        <taxon>Endopterygota</taxon>
        <taxon>Hymenoptera</taxon>
        <taxon>Apocrita</taxon>
        <taxon>Aculeata</taxon>
        <taxon>Apoidea</taxon>
        <taxon>Anthophila</taxon>
        <taxon>Apidae</taxon>
        <taxon>Melipona</taxon>
    </lineage>
</organism>